<dbReference type="Proteomes" id="UP001595701">
    <property type="component" value="Unassembled WGS sequence"/>
</dbReference>
<dbReference type="RefSeq" id="WP_310776258.1">
    <property type="nucleotide sequence ID" value="NZ_JBHRWR010000017.1"/>
</dbReference>
<evidence type="ECO:0000313" key="1">
    <source>
        <dbReference type="EMBL" id="MFC3576612.1"/>
    </source>
</evidence>
<evidence type="ECO:0000313" key="2">
    <source>
        <dbReference type="Proteomes" id="UP001595701"/>
    </source>
</evidence>
<dbReference type="EMBL" id="JBHRWR010000017">
    <property type="protein sequence ID" value="MFC3576612.1"/>
    <property type="molecule type" value="Genomic_DNA"/>
</dbReference>
<keyword evidence="2" id="KW-1185">Reference proteome</keyword>
<protein>
    <submittedName>
        <fullName evidence="1">Uncharacterized protein</fullName>
    </submittedName>
</protein>
<accession>A0ABV7SLP3</accession>
<reference evidence="2" key="1">
    <citation type="journal article" date="2019" name="Int. J. Syst. Evol. Microbiol.">
        <title>The Global Catalogue of Microorganisms (GCM) 10K type strain sequencing project: providing services to taxonomists for standard genome sequencing and annotation.</title>
        <authorList>
            <consortium name="The Broad Institute Genomics Platform"/>
            <consortium name="The Broad Institute Genome Sequencing Center for Infectious Disease"/>
            <person name="Wu L."/>
            <person name="Ma J."/>
        </authorList>
    </citation>
    <scope>NUCLEOTIDE SEQUENCE [LARGE SCALE GENOMIC DNA]</scope>
    <source>
        <strain evidence="2">CGMCC 4.7035</strain>
    </source>
</reference>
<organism evidence="1 2">
    <name type="scientific">Streptomyces yaanensis</name>
    <dbReference type="NCBI Taxonomy" id="1142239"/>
    <lineage>
        <taxon>Bacteria</taxon>
        <taxon>Bacillati</taxon>
        <taxon>Actinomycetota</taxon>
        <taxon>Actinomycetes</taxon>
        <taxon>Kitasatosporales</taxon>
        <taxon>Streptomycetaceae</taxon>
        <taxon>Streptomyces</taxon>
    </lineage>
</organism>
<comment type="caution">
    <text evidence="1">The sequence shown here is derived from an EMBL/GenBank/DDBJ whole genome shotgun (WGS) entry which is preliminary data.</text>
</comment>
<proteinExistence type="predicted"/>
<name>A0ABV7SLP3_9ACTN</name>
<gene>
    <name evidence="1" type="ORF">ACFOZ0_25680</name>
</gene>
<sequence>MRGIGLTAEGRRAAQSAVLVHAGNIRHYFFDTLTPQQAAAFRAWSGQMIDRVEPRRGGTAADVQ</sequence>